<dbReference type="OrthoDB" id="9801008at2"/>
<dbReference type="Pfam" id="PF12674">
    <property type="entry name" value="Zn_ribbon_2"/>
    <property type="match status" value="1"/>
</dbReference>
<name>A0A7Y9Z6X6_9MICO</name>
<dbReference type="AlphaFoldDB" id="A0A7Y9Z6X6"/>
<evidence type="ECO:0000313" key="3">
    <source>
        <dbReference type="EMBL" id="NYI39924.1"/>
    </source>
</evidence>
<accession>A0A7Y9Z6X6</accession>
<organism evidence="3 4">
    <name type="scientific">Demequina lutea</name>
    <dbReference type="NCBI Taxonomy" id="431489"/>
    <lineage>
        <taxon>Bacteria</taxon>
        <taxon>Bacillati</taxon>
        <taxon>Actinomycetota</taxon>
        <taxon>Actinomycetes</taxon>
        <taxon>Micrococcales</taxon>
        <taxon>Demequinaceae</taxon>
        <taxon>Demequina</taxon>
    </lineage>
</organism>
<keyword evidence="4" id="KW-1185">Reference proteome</keyword>
<sequence length="80" mass="8168">MSRCESCGMPLNDATQGTEADGAPSAAYCLTCYADGSFTSPDASIDDVREAAIAALVAEGVPPLTATRLTSSIASLPRWA</sequence>
<evidence type="ECO:0000256" key="1">
    <source>
        <dbReference type="SAM" id="MobiDB-lite"/>
    </source>
</evidence>
<proteinExistence type="predicted"/>
<dbReference type="RefSeq" id="WP_083971810.1">
    <property type="nucleotide sequence ID" value="NZ_BBRC01000012.1"/>
</dbReference>
<protein>
    <recommendedName>
        <fullName evidence="2">Putative zinc ribbon domain-containing protein</fullName>
    </recommendedName>
</protein>
<dbReference type="EMBL" id="JACBZO010000001">
    <property type="protein sequence ID" value="NYI39924.1"/>
    <property type="molecule type" value="Genomic_DNA"/>
</dbReference>
<reference evidence="3 4" key="1">
    <citation type="submission" date="2020-07" db="EMBL/GenBank/DDBJ databases">
        <title>Sequencing the genomes of 1000 actinobacteria strains.</title>
        <authorList>
            <person name="Klenk H.-P."/>
        </authorList>
    </citation>
    <scope>NUCLEOTIDE SEQUENCE [LARGE SCALE GENOMIC DNA]</scope>
    <source>
        <strain evidence="3 4">DSM 19970</strain>
    </source>
</reference>
<evidence type="ECO:0000313" key="4">
    <source>
        <dbReference type="Proteomes" id="UP000547973"/>
    </source>
</evidence>
<gene>
    <name evidence="3" type="ORF">BKA03_000043</name>
</gene>
<feature type="domain" description="Putative zinc ribbon" evidence="2">
    <location>
        <begin position="4"/>
        <end position="79"/>
    </location>
</feature>
<evidence type="ECO:0000259" key="2">
    <source>
        <dbReference type="Pfam" id="PF12674"/>
    </source>
</evidence>
<dbReference type="InterPro" id="IPR025868">
    <property type="entry name" value="Zn_ribbon_dom_put"/>
</dbReference>
<feature type="region of interest" description="Disordered" evidence="1">
    <location>
        <begin position="1"/>
        <end position="22"/>
    </location>
</feature>
<dbReference type="Proteomes" id="UP000547973">
    <property type="component" value="Unassembled WGS sequence"/>
</dbReference>
<comment type="caution">
    <text evidence="3">The sequence shown here is derived from an EMBL/GenBank/DDBJ whole genome shotgun (WGS) entry which is preliminary data.</text>
</comment>